<evidence type="ECO:0000259" key="1">
    <source>
        <dbReference type="Pfam" id="PF02627"/>
    </source>
</evidence>
<dbReference type="Gene3D" id="1.20.1290.10">
    <property type="entry name" value="AhpD-like"/>
    <property type="match status" value="1"/>
</dbReference>
<reference evidence="2 3" key="1">
    <citation type="submission" date="2023-07" db="EMBL/GenBank/DDBJ databases">
        <title>Sorghum-associated microbial communities from plants grown in Nebraska, USA.</title>
        <authorList>
            <person name="Schachtman D."/>
        </authorList>
    </citation>
    <scope>NUCLEOTIDE SEQUENCE [LARGE SCALE GENOMIC DNA]</scope>
    <source>
        <strain evidence="2 3">584</strain>
    </source>
</reference>
<evidence type="ECO:0000313" key="3">
    <source>
        <dbReference type="Proteomes" id="UP001262410"/>
    </source>
</evidence>
<dbReference type="NCBIfam" id="TIGR01926">
    <property type="entry name" value="peroxid_rel"/>
    <property type="match status" value="1"/>
</dbReference>
<dbReference type="InterPro" id="IPR004675">
    <property type="entry name" value="AhpD_core"/>
</dbReference>
<keyword evidence="3" id="KW-1185">Reference proteome</keyword>
<sequence length="201" mass="21918">MTETVLTHPDGRPPVAFTQAELDWLPWLEPFPADQLTERHWAGLVDAARAKSDYFRLLVRDPDVLQARTKTDKDIFYNPEGGLPRAERELAAAAASRLNGCIYCASVHSRFATTHSKRGEDVQRLLDEGVGADLGERWNAVVAASAALTATPPAFGPEHVERLRAAGLDDAAIADVVQGAAFFNWANRLMLSLGEPDTRAA</sequence>
<dbReference type="NCBIfam" id="TIGR04030">
    <property type="entry name" value="perox_Avi_7169"/>
    <property type="match status" value="1"/>
</dbReference>
<proteinExistence type="predicted"/>
<dbReference type="EMBL" id="JAVDPW010000002">
    <property type="protein sequence ID" value="MDR6289006.1"/>
    <property type="molecule type" value="Genomic_DNA"/>
</dbReference>
<comment type="caution">
    <text evidence="2">The sequence shown here is derived from an EMBL/GenBank/DDBJ whole genome shotgun (WGS) entry which is preliminary data.</text>
</comment>
<dbReference type="NCBIfam" id="TIGR00778">
    <property type="entry name" value="ahpD_dom"/>
    <property type="match status" value="1"/>
</dbReference>
<dbReference type="Proteomes" id="UP001262410">
    <property type="component" value="Unassembled WGS sequence"/>
</dbReference>
<name>A0ABU1JK69_9PROT</name>
<dbReference type="RefSeq" id="WP_309793114.1">
    <property type="nucleotide sequence ID" value="NZ_JAVDPW010000002.1"/>
</dbReference>
<dbReference type="PANTHER" id="PTHR35446">
    <property type="entry name" value="SI:CH211-175M2.5"/>
    <property type="match status" value="1"/>
</dbReference>
<dbReference type="InterPro" id="IPR010195">
    <property type="entry name" value="Uncharacterised_peroxidase-rel"/>
</dbReference>
<accession>A0ABU1JK69</accession>
<dbReference type="PANTHER" id="PTHR35446:SF2">
    <property type="entry name" value="CARBOXYMUCONOLACTONE DECARBOXYLASE-LIKE DOMAIN-CONTAINING PROTEIN"/>
    <property type="match status" value="1"/>
</dbReference>
<feature type="domain" description="Carboxymuconolactone decarboxylase-like" evidence="1">
    <location>
        <begin position="62"/>
        <end position="144"/>
    </location>
</feature>
<organism evidence="2 3">
    <name type="scientific">Inquilinus ginsengisoli</name>
    <dbReference type="NCBI Taxonomy" id="363840"/>
    <lineage>
        <taxon>Bacteria</taxon>
        <taxon>Pseudomonadati</taxon>
        <taxon>Pseudomonadota</taxon>
        <taxon>Alphaproteobacteria</taxon>
        <taxon>Rhodospirillales</taxon>
        <taxon>Rhodospirillaceae</taxon>
        <taxon>Inquilinus</taxon>
    </lineage>
</organism>
<dbReference type="InterPro" id="IPR023923">
    <property type="entry name" value="AhpD_Avi7169"/>
</dbReference>
<dbReference type="Pfam" id="PF02627">
    <property type="entry name" value="CMD"/>
    <property type="match status" value="1"/>
</dbReference>
<dbReference type="InterPro" id="IPR029032">
    <property type="entry name" value="AhpD-like"/>
</dbReference>
<dbReference type="SUPFAM" id="SSF69118">
    <property type="entry name" value="AhpD-like"/>
    <property type="match status" value="1"/>
</dbReference>
<dbReference type="InterPro" id="IPR003779">
    <property type="entry name" value="CMD-like"/>
</dbReference>
<protein>
    <submittedName>
        <fullName evidence="2">Alkylhydroperoxidase domain protein</fullName>
    </submittedName>
</protein>
<gene>
    <name evidence="2" type="ORF">E9232_001513</name>
</gene>
<evidence type="ECO:0000313" key="2">
    <source>
        <dbReference type="EMBL" id="MDR6289006.1"/>
    </source>
</evidence>